<evidence type="ECO:0000313" key="1">
    <source>
        <dbReference type="EMBL" id="SEB05600.1"/>
    </source>
</evidence>
<sequence length="33" mass="3751">MRSRLACLRSYALEADQFIVQQHASANLLVQSM</sequence>
<reference evidence="1 2" key="1">
    <citation type="submission" date="2016-10" db="EMBL/GenBank/DDBJ databases">
        <authorList>
            <person name="de Groot N.N."/>
        </authorList>
    </citation>
    <scope>NUCLEOTIDE SEQUENCE [LARGE SCALE GENOMIC DNA]</scope>
    <source>
        <strain evidence="1 2">DSM 15345</strain>
    </source>
</reference>
<organism evidence="1 2">
    <name type="scientific">Rubrimonas cliftonensis</name>
    <dbReference type="NCBI Taxonomy" id="89524"/>
    <lineage>
        <taxon>Bacteria</taxon>
        <taxon>Pseudomonadati</taxon>
        <taxon>Pseudomonadota</taxon>
        <taxon>Alphaproteobacteria</taxon>
        <taxon>Rhodobacterales</taxon>
        <taxon>Paracoccaceae</taxon>
        <taxon>Rubrimonas</taxon>
    </lineage>
</organism>
<evidence type="ECO:0000313" key="2">
    <source>
        <dbReference type="Proteomes" id="UP000198703"/>
    </source>
</evidence>
<dbReference type="Proteomes" id="UP000198703">
    <property type="component" value="Unassembled WGS sequence"/>
</dbReference>
<protein>
    <submittedName>
        <fullName evidence="1">Uncharacterized protein</fullName>
    </submittedName>
</protein>
<dbReference type="EMBL" id="FNQM01000041">
    <property type="protein sequence ID" value="SEB05600.1"/>
    <property type="molecule type" value="Genomic_DNA"/>
</dbReference>
<gene>
    <name evidence="1" type="ORF">SAMN05444370_14110</name>
</gene>
<dbReference type="STRING" id="89524.SAMN05444370_14110"/>
<proteinExistence type="predicted"/>
<name>A0A1H4G9A5_9RHOB</name>
<accession>A0A1H4G9A5</accession>
<dbReference type="AlphaFoldDB" id="A0A1H4G9A5"/>
<keyword evidence="2" id="KW-1185">Reference proteome</keyword>